<dbReference type="SUPFAM" id="SSF46689">
    <property type="entry name" value="Homeodomain-like"/>
    <property type="match status" value="1"/>
</dbReference>
<reference evidence="1 2" key="1">
    <citation type="journal article" date="2012" name="Science">
        <title>The Paleozoic origin of enzymatic lignin decomposition reconstructed from 31 fungal genomes.</title>
        <authorList>
            <person name="Floudas D."/>
            <person name="Binder M."/>
            <person name="Riley R."/>
            <person name="Barry K."/>
            <person name="Blanchette R.A."/>
            <person name="Henrissat B."/>
            <person name="Martinez A.T."/>
            <person name="Otillar R."/>
            <person name="Spatafora J.W."/>
            <person name="Yadav J.S."/>
            <person name="Aerts A."/>
            <person name="Benoit I."/>
            <person name="Boyd A."/>
            <person name="Carlson A."/>
            <person name="Copeland A."/>
            <person name="Coutinho P.M."/>
            <person name="de Vries R.P."/>
            <person name="Ferreira P."/>
            <person name="Findley K."/>
            <person name="Foster B."/>
            <person name="Gaskell J."/>
            <person name="Glotzer D."/>
            <person name="Gorecki P."/>
            <person name="Heitman J."/>
            <person name="Hesse C."/>
            <person name="Hori C."/>
            <person name="Igarashi K."/>
            <person name="Jurgens J.A."/>
            <person name="Kallen N."/>
            <person name="Kersten P."/>
            <person name="Kohler A."/>
            <person name="Kuees U."/>
            <person name="Kumar T.K.A."/>
            <person name="Kuo A."/>
            <person name="LaButti K."/>
            <person name="Larrondo L.F."/>
            <person name="Lindquist E."/>
            <person name="Ling A."/>
            <person name="Lombard V."/>
            <person name="Lucas S."/>
            <person name="Lundell T."/>
            <person name="Martin R."/>
            <person name="McLaughlin D.J."/>
            <person name="Morgenstern I."/>
            <person name="Morin E."/>
            <person name="Murat C."/>
            <person name="Nagy L.G."/>
            <person name="Nolan M."/>
            <person name="Ohm R.A."/>
            <person name="Patyshakuliyeva A."/>
            <person name="Rokas A."/>
            <person name="Ruiz-Duenas F.J."/>
            <person name="Sabat G."/>
            <person name="Salamov A."/>
            <person name="Samejima M."/>
            <person name="Schmutz J."/>
            <person name="Slot J.C."/>
            <person name="St John F."/>
            <person name="Stenlid J."/>
            <person name="Sun H."/>
            <person name="Sun S."/>
            <person name="Syed K."/>
            <person name="Tsang A."/>
            <person name="Wiebenga A."/>
            <person name="Young D."/>
            <person name="Pisabarro A."/>
            <person name="Eastwood D.C."/>
            <person name="Martin F."/>
            <person name="Cullen D."/>
            <person name="Grigoriev I.V."/>
            <person name="Hibbett D.S."/>
        </authorList>
    </citation>
    <scope>NUCLEOTIDE SEQUENCE [LARGE SCALE GENOMIC DNA]</scope>
    <source>
        <strain evidence="1 2">ATCC 11539</strain>
    </source>
</reference>
<evidence type="ECO:0000313" key="2">
    <source>
        <dbReference type="Proteomes" id="UP000030669"/>
    </source>
</evidence>
<accession>S7QJC2</accession>
<sequence>ELRKQVITWQYEQGRSIREIKDLSGYSLSTIYKVLRVYNMYGEVIDPTNRPRGCPCKLATEDLDFIQGLLWENPAIYLDEIQEALADQRSLD</sequence>
<dbReference type="OrthoDB" id="3022198at2759"/>
<evidence type="ECO:0000313" key="1">
    <source>
        <dbReference type="EMBL" id="EPQ59766.1"/>
    </source>
</evidence>
<dbReference type="eggNOG" id="ENOG502R1P4">
    <property type="taxonomic scope" value="Eukaryota"/>
</dbReference>
<proteinExistence type="predicted"/>
<dbReference type="AlphaFoldDB" id="S7QJC2"/>
<dbReference type="RefSeq" id="XP_007861635.1">
    <property type="nucleotide sequence ID" value="XM_007863444.1"/>
</dbReference>
<feature type="non-terminal residue" evidence="1">
    <location>
        <position position="1"/>
    </location>
</feature>
<protein>
    <recommendedName>
        <fullName evidence="3">Paired domain-containing protein</fullName>
    </recommendedName>
</protein>
<feature type="non-terminal residue" evidence="1">
    <location>
        <position position="92"/>
    </location>
</feature>
<dbReference type="InterPro" id="IPR009057">
    <property type="entry name" value="Homeodomain-like_sf"/>
</dbReference>
<dbReference type="EMBL" id="KB469297">
    <property type="protein sequence ID" value="EPQ59766.1"/>
    <property type="molecule type" value="Genomic_DNA"/>
</dbReference>
<gene>
    <name evidence="1" type="ORF">GLOTRDRAFT_23147</name>
</gene>
<dbReference type="HOGENOM" id="CLU_056788_8_3_1"/>
<organism evidence="1 2">
    <name type="scientific">Gloeophyllum trabeum (strain ATCC 11539 / FP-39264 / Madison 617)</name>
    <name type="common">Brown rot fungus</name>
    <dbReference type="NCBI Taxonomy" id="670483"/>
    <lineage>
        <taxon>Eukaryota</taxon>
        <taxon>Fungi</taxon>
        <taxon>Dikarya</taxon>
        <taxon>Basidiomycota</taxon>
        <taxon>Agaricomycotina</taxon>
        <taxon>Agaricomycetes</taxon>
        <taxon>Gloeophyllales</taxon>
        <taxon>Gloeophyllaceae</taxon>
        <taxon>Gloeophyllum</taxon>
    </lineage>
</organism>
<evidence type="ECO:0008006" key="3">
    <source>
        <dbReference type="Google" id="ProtNLM"/>
    </source>
</evidence>
<dbReference type="GeneID" id="19305090"/>
<name>S7QJC2_GLOTA</name>
<dbReference type="KEGG" id="gtr:GLOTRDRAFT_23147"/>
<keyword evidence="2" id="KW-1185">Reference proteome</keyword>
<dbReference type="Proteomes" id="UP000030669">
    <property type="component" value="Unassembled WGS sequence"/>
</dbReference>